<reference evidence="3 4" key="1">
    <citation type="journal article" date="2009" name="Stand. Genomic Sci.">
        <title>Complete genome sequence of Stackebrandtia nassauensis type strain (LLR-40K-21).</title>
        <authorList>
            <person name="Munk C."/>
            <person name="Lapidus A."/>
            <person name="Copeland A."/>
            <person name="Jando M."/>
            <person name="Mayilraj S."/>
            <person name="Glavina Del Rio T."/>
            <person name="Nolan M."/>
            <person name="Chen F."/>
            <person name="Lucas S."/>
            <person name="Tice H."/>
            <person name="Cheng J.F."/>
            <person name="Han C."/>
            <person name="Detter J.C."/>
            <person name="Bruce D."/>
            <person name="Goodwin L."/>
            <person name="Chain P."/>
            <person name="Pitluck S."/>
            <person name="Goker M."/>
            <person name="Ovchinikova G."/>
            <person name="Pati A."/>
            <person name="Ivanova N."/>
            <person name="Mavromatis K."/>
            <person name="Chen A."/>
            <person name="Palaniappan K."/>
            <person name="Land M."/>
            <person name="Hauser L."/>
            <person name="Chang Y.J."/>
            <person name="Jeffries C.D."/>
            <person name="Bristow J."/>
            <person name="Eisen J.A."/>
            <person name="Markowitz V."/>
            <person name="Hugenholtz P."/>
            <person name="Kyrpides N.C."/>
            <person name="Klenk H.P."/>
        </authorList>
    </citation>
    <scope>NUCLEOTIDE SEQUENCE [LARGE SCALE GENOMIC DNA]</scope>
    <source>
        <strain evidence="4">DSM 44728 / CIP 108903 / NRRL B-16338 / NBRC 102104 / LLR-40K-21</strain>
    </source>
</reference>
<keyword evidence="4" id="KW-1185">Reference proteome</keyword>
<name>D3QA27_STANL</name>
<keyword evidence="2" id="KW-1133">Transmembrane helix</keyword>
<feature type="transmembrane region" description="Helical" evidence="2">
    <location>
        <begin position="38"/>
        <end position="62"/>
    </location>
</feature>
<dbReference type="AlphaFoldDB" id="D3QA27"/>
<gene>
    <name evidence="3" type="ordered locus">Snas_1029</name>
</gene>
<dbReference type="KEGG" id="sna:Snas_1029"/>
<protein>
    <submittedName>
        <fullName evidence="3">Putative periplasmic ligand-binding sensor protein</fullName>
    </submittedName>
</protein>
<keyword evidence="2" id="KW-0472">Membrane</keyword>
<evidence type="ECO:0000256" key="1">
    <source>
        <dbReference type="SAM" id="MobiDB-lite"/>
    </source>
</evidence>
<proteinExistence type="predicted"/>
<evidence type="ECO:0000256" key="2">
    <source>
        <dbReference type="SAM" id="Phobius"/>
    </source>
</evidence>
<dbReference type="STRING" id="446470.Snas_1029"/>
<feature type="region of interest" description="Disordered" evidence="1">
    <location>
        <begin position="68"/>
        <end position="92"/>
    </location>
</feature>
<dbReference type="HOGENOM" id="CLU_1427217_0_0_11"/>
<accession>D3QA27</accession>
<sequence length="190" mass="19743">MSQPGPAQYGPPPGGMGAAPQQGGFAPQPPPSSGNATIGWVIGGIAAVLVIVAGIAGVIFFANAGNSEDSGTDGGSSSASDSSAGPSQTPTDVVNDYYDAVRAHDVDGAYKTLCSSMQGSESDFFGSYDEDEFWKTVDASTYTVGEETIKDDSNANVKVKQEVQGETYDFSADLQIESGEWKICYWNTPT</sequence>
<evidence type="ECO:0000313" key="4">
    <source>
        <dbReference type="Proteomes" id="UP000000844"/>
    </source>
</evidence>
<organism evidence="3 4">
    <name type="scientific">Stackebrandtia nassauensis (strain DSM 44728 / CIP 108903 / NRRL B-16338 / NBRC 102104 / LLR-40K-21)</name>
    <dbReference type="NCBI Taxonomy" id="446470"/>
    <lineage>
        <taxon>Bacteria</taxon>
        <taxon>Bacillati</taxon>
        <taxon>Actinomycetota</taxon>
        <taxon>Actinomycetes</taxon>
        <taxon>Glycomycetales</taxon>
        <taxon>Glycomycetaceae</taxon>
        <taxon>Stackebrandtia</taxon>
    </lineage>
</organism>
<keyword evidence="2" id="KW-0812">Transmembrane</keyword>
<feature type="compositionally biased region" description="Low complexity" evidence="1">
    <location>
        <begin position="68"/>
        <end position="87"/>
    </location>
</feature>
<dbReference type="EMBL" id="CP001778">
    <property type="protein sequence ID" value="ADD40739.1"/>
    <property type="molecule type" value="Genomic_DNA"/>
</dbReference>
<dbReference type="Proteomes" id="UP000000844">
    <property type="component" value="Chromosome"/>
</dbReference>
<evidence type="ECO:0000313" key="3">
    <source>
        <dbReference type="EMBL" id="ADD40739.1"/>
    </source>
</evidence>
<feature type="region of interest" description="Disordered" evidence="1">
    <location>
        <begin position="1"/>
        <end position="32"/>
    </location>
</feature>